<organism evidence="4 5">
    <name type="scientific">Plenodomus tracheiphilus IPT5</name>
    <dbReference type="NCBI Taxonomy" id="1408161"/>
    <lineage>
        <taxon>Eukaryota</taxon>
        <taxon>Fungi</taxon>
        <taxon>Dikarya</taxon>
        <taxon>Ascomycota</taxon>
        <taxon>Pezizomycotina</taxon>
        <taxon>Dothideomycetes</taxon>
        <taxon>Pleosporomycetidae</taxon>
        <taxon>Pleosporales</taxon>
        <taxon>Pleosporineae</taxon>
        <taxon>Leptosphaeriaceae</taxon>
        <taxon>Plenodomus</taxon>
    </lineage>
</organism>
<reference evidence="4" key="1">
    <citation type="submission" date="2020-01" db="EMBL/GenBank/DDBJ databases">
        <authorList>
            <consortium name="DOE Joint Genome Institute"/>
            <person name="Haridas S."/>
            <person name="Albert R."/>
            <person name="Binder M."/>
            <person name="Bloem J."/>
            <person name="Labutti K."/>
            <person name="Salamov A."/>
            <person name="Andreopoulos B."/>
            <person name="Baker S.E."/>
            <person name="Barry K."/>
            <person name="Bills G."/>
            <person name="Bluhm B.H."/>
            <person name="Cannon C."/>
            <person name="Castanera R."/>
            <person name="Culley D.E."/>
            <person name="Daum C."/>
            <person name="Ezra D."/>
            <person name="Gonzalez J.B."/>
            <person name="Henrissat B."/>
            <person name="Kuo A."/>
            <person name="Liang C."/>
            <person name="Lipzen A."/>
            <person name="Lutzoni F."/>
            <person name="Magnuson J."/>
            <person name="Mondo S."/>
            <person name="Nolan M."/>
            <person name="Ohm R."/>
            <person name="Pangilinan J."/>
            <person name="Park H.-J."/>
            <person name="Ramirez L."/>
            <person name="Alfaro M."/>
            <person name="Sun H."/>
            <person name="Tritt A."/>
            <person name="Yoshinaga Y."/>
            <person name="Zwiers L.-H."/>
            <person name="Turgeon B.G."/>
            <person name="Goodwin S.B."/>
            <person name="Spatafora J.W."/>
            <person name="Crous P.W."/>
            <person name="Grigoriev I.V."/>
        </authorList>
    </citation>
    <scope>NUCLEOTIDE SEQUENCE</scope>
    <source>
        <strain evidence="4">IPT5</strain>
    </source>
</reference>
<dbReference type="OrthoDB" id="3793406at2759"/>
<dbReference type="AlphaFoldDB" id="A0A6A7B6N1"/>
<keyword evidence="1" id="KW-0479">Metal-binding</keyword>
<feature type="domain" description="C3H1-type" evidence="3">
    <location>
        <begin position="52"/>
        <end position="79"/>
    </location>
</feature>
<keyword evidence="5" id="KW-1185">Reference proteome</keyword>
<evidence type="ECO:0000256" key="1">
    <source>
        <dbReference type="PROSITE-ProRule" id="PRU00723"/>
    </source>
</evidence>
<proteinExistence type="predicted"/>
<feature type="zinc finger region" description="C3H1-type" evidence="1">
    <location>
        <begin position="52"/>
        <end position="79"/>
    </location>
</feature>
<feature type="compositionally biased region" description="Polar residues" evidence="2">
    <location>
        <begin position="32"/>
        <end position="44"/>
    </location>
</feature>
<feature type="compositionally biased region" description="Basic and acidic residues" evidence="2">
    <location>
        <begin position="678"/>
        <end position="688"/>
    </location>
</feature>
<name>A0A6A7B6N1_9PLEO</name>
<keyword evidence="1" id="KW-0863">Zinc-finger</keyword>
<evidence type="ECO:0000313" key="5">
    <source>
        <dbReference type="Proteomes" id="UP000799423"/>
    </source>
</evidence>
<evidence type="ECO:0000256" key="2">
    <source>
        <dbReference type="SAM" id="MobiDB-lite"/>
    </source>
</evidence>
<dbReference type="Proteomes" id="UP000799423">
    <property type="component" value="Unassembled WGS sequence"/>
</dbReference>
<feature type="compositionally biased region" description="Basic residues" evidence="2">
    <location>
        <begin position="581"/>
        <end position="596"/>
    </location>
</feature>
<gene>
    <name evidence="4" type="ORF">T440DRAFT_507647</name>
</gene>
<feature type="compositionally biased region" description="Acidic residues" evidence="2">
    <location>
        <begin position="142"/>
        <end position="155"/>
    </location>
</feature>
<evidence type="ECO:0000313" key="4">
    <source>
        <dbReference type="EMBL" id="KAF2850944.1"/>
    </source>
</evidence>
<sequence length="768" mass="86610">MTNRCCPRDKNQNGVCGCTEYWKHTKPPPTTQPSHTTKGTNNLRSPSPPPPGGPKQTCFFWYHDQCRRGDDCPYEHKTHITWPIVPPPGFVHFRPCGLEYCPLNANLALFNEQNAKEREESRLGGQGDGAFMSRVGSSEVGSGDDGEEVEDEVEELSASARPASSASEQANAMSGLEDAKEASAVNAPSVPESANTDPEAFLSIAPTPSTSHKKYFDMADAVSLPSASEVDDESVVLLGHAGAAGKRYRGLPSPETQRKRSRGELSRIDVGRRLELEIPLRAAAQEALSVPVEAPPVPTEALPVLRQPDPSHQLPPKPNKQASWTEPGIFDRSSRPSKPFNPPKGPRALSKEKAAHQQESEICFFYYHSGVCAPKRKRNRGRRRECQYSHTDPVPGSKVYQPHNITSHSVDCPLPLCPIRMAHQDRSQVDRQELPSNTEPTMKVELQDVSGLRVPLYPDYSYTGGRDMRSQQNLRSYPQAMELDDEHITREQRTPIKYESDFFETPASSSPREDITNARYLSTRGPMFNKYSQDGRALQLPKHTGLAKERFKGQKRRLENWQAHNRNKPESTETRKLNKNIRKQMRKDRNRQRRKELQRDATPLFKAEEDTQSLTYGGVCDTNVFREDLTYGRRQESPSPEARRFRTEFTSVILTPEAANKPDSSRYSLFPGPSMTPDIRDKRKDKSPSVETAMEDIQTMRMGRGRSRLLPTGEPVTEEQQIQIDHVRAVAKPVVKEYKVLVGYELPTSDNRLDWDTDLVRRTFGEIE</sequence>
<protein>
    <recommendedName>
        <fullName evidence="3">C3H1-type domain-containing protein</fullName>
    </recommendedName>
</protein>
<feature type="compositionally biased region" description="Low complexity" evidence="2">
    <location>
        <begin position="157"/>
        <end position="170"/>
    </location>
</feature>
<feature type="region of interest" description="Disordered" evidence="2">
    <location>
        <begin position="581"/>
        <end position="602"/>
    </location>
</feature>
<keyword evidence="1" id="KW-0862">Zinc</keyword>
<feature type="region of interest" description="Disordered" evidence="2">
    <location>
        <begin position="300"/>
        <end position="353"/>
    </location>
</feature>
<dbReference type="EMBL" id="MU006304">
    <property type="protein sequence ID" value="KAF2850944.1"/>
    <property type="molecule type" value="Genomic_DNA"/>
</dbReference>
<evidence type="ECO:0000259" key="3">
    <source>
        <dbReference type="PROSITE" id="PS50103"/>
    </source>
</evidence>
<feature type="region of interest" description="Disordered" evidence="2">
    <location>
        <begin position="245"/>
        <end position="264"/>
    </location>
</feature>
<dbReference type="InterPro" id="IPR000571">
    <property type="entry name" value="Znf_CCCH"/>
</dbReference>
<feature type="region of interest" description="Disordered" evidence="2">
    <location>
        <begin position="118"/>
        <end position="210"/>
    </location>
</feature>
<dbReference type="PROSITE" id="PS50103">
    <property type="entry name" value="ZF_C3H1"/>
    <property type="match status" value="1"/>
</dbReference>
<accession>A0A6A7B6N1</accession>
<feature type="region of interest" description="Disordered" evidence="2">
    <location>
        <begin position="660"/>
        <end position="692"/>
    </location>
</feature>
<dbReference type="GO" id="GO:0008270">
    <property type="term" value="F:zinc ion binding"/>
    <property type="evidence" value="ECO:0007669"/>
    <property type="project" value="UniProtKB-KW"/>
</dbReference>
<feature type="region of interest" description="Disordered" evidence="2">
    <location>
        <begin position="26"/>
        <end position="54"/>
    </location>
</feature>